<organism evidence="1">
    <name type="scientific">uncultured Synechococcales cyanobacterium</name>
    <dbReference type="NCBI Taxonomy" id="1936017"/>
    <lineage>
        <taxon>Bacteria</taxon>
        <taxon>Bacillati</taxon>
        <taxon>Cyanobacteriota</taxon>
        <taxon>Cyanophyceae</taxon>
        <taxon>Synechococcales</taxon>
        <taxon>environmental samples</taxon>
    </lineage>
</organism>
<proteinExistence type="predicted"/>
<sequence length="42" mass="4585">MRDTVLEAGTPDSIKIRSPTVPNDWFAVALQQFKPLIGEADG</sequence>
<dbReference type="EMBL" id="CADCWO010000264">
    <property type="protein sequence ID" value="CAA9590552.1"/>
    <property type="molecule type" value="Genomic_DNA"/>
</dbReference>
<accession>A0A6J4VWT3</accession>
<gene>
    <name evidence="1" type="ORF">AVDCRST_MAG81-5475</name>
</gene>
<name>A0A6J4VWT3_9CYAN</name>
<evidence type="ECO:0000313" key="1">
    <source>
        <dbReference type="EMBL" id="CAA9590552.1"/>
    </source>
</evidence>
<reference evidence="1" key="1">
    <citation type="submission" date="2020-02" db="EMBL/GenBank/DDBJ databases">
        <authorList>
            <person name="Meier V. D."/>
        </authorList>
    </citation>
    <scope>NUCLEOTIDE SEQUENCE</scope>
    <source>
        <strain evidence="1">AVDCRST_MAG81</strain>
    </source>
</reference>
<protein>
    <submittedName>
        <fullName evidence="1">Uncharacterized protein</fullName>
    </submittedName>
</protein>
<dbReference type="AlphaFoldDB" id="A0A6J4VWT3"/>